<accession>A0A6A7Z090</accession>
<evidence type="ECO:0008006" key="9">
    <source>
        <dbReference type="Google" id="ProtNLM"/>
    </source>
</evidence>
<protein>
    <recommendedName>
        <fullName evidence="9">Flagellar hook-associated protein</fullName>
    </recommendedName>
</protein>
<sequence>MKVVNERSNLAAYDVGVRAQAQLRDTTALRRERVPLAQGGAPRQAGKLAELSLQLNRQSSALQSAHFYLSEVAEHMTGLKRDVGRSLAAPSKQVAPDLEVIGRSVARLNDLLDQRSRLSSASLDGELNLSLQAPLRSRFSIKGLESLHRVLASGSEALLFNAGRHLPGPIAVVLDDGMSERQLLQRFNASLAQAGLHVEVNAQEALRFSAVDSQWQRLKDQLSIQGEDKLFAKSGFTRVETREDNLLGTPLVVPVTAEHGPLRELHETLDKGLVKIEDVLEQLNARQSQLMAQLGRHESQEEKRWAHDFTGRVFSLKAGQGRDYARVAQVVRCQANISRPTVYGLMSGV</sequence>
<dbReference type="EMBL" id="WIVW01000015">
    <property type="protein sequence ID" value="MQU27458.1"/>
    <property type="molecule type" value="Genomic_DNA"/>
</dbReference>
<feature type="coiled-coil region" evidence="1">
    <location>
        <begin position="273"/>
        <end position="300"/>
    </location>
</feature>
<dbReference type="RefSeq" id="WP_153379486.1">
    <property type="nucleotide sequence ID" value="NZ_JBITTT010000011.1"/>
</dbReference>
<evidence type="ECO:0000313" key="3">
    <source>
        <dbReference type="EMBL" id="MQT82083.1"/>
    </source>
</evidence>
<organism evidence="3">
    <name type="scientific">Pseudomonas helleri</name>
    <dbReference type="NCBI Taxonomy" id="1608996"/>
    <lineage>
        <taxon>Bacteria</taxon>
        <taxon>Pseudomonadati</taxon>
        <taxon>Pseudomonadota</taxon>
        <taxon>Gammaproteobacteria</taxon>
        <taxon>Pseudomonadales</taxon>
        <taxon>Pseudomonadaceae</taxon>
        <taxon>Pseudomonas</taxon>
    </lineage>
</organism>
<reference evidence="6 7" key="1">
    <citation type="submission" date="2019-10" db="EMBL/GenBank/DDBJ databases">
        <title>Evaluation of single-gene subtyping targets for Pseudomonas.</title>
        <authorList>
            <person name="Reichler S.J."/>
            <person name="Orsi R.H."/>
            <person name="Wiedmann M."/>
            <person name="Martin N.H."/>
            <person name="Murphy S.I."/>
        </authorList>
    </citation>
    <scope>NUCLEOTIDE SEQUENCE</scope>
    <source>
        <strain evidence="2 8">FSL R10-0802</strain>
        <strain evidence="4 7">FSL R10-1594</strain>
        <strain evidence="5 6">FSL R10-1984</strain>
        <strain evidence="3">FSL R10-2339</strain>
    </source>
</reference>
<evidence type="ECO:0000313" key="8">
    <source>
        <dbReference type="Proteomes" id="UP000713985"/>
    </source>
</evidence>
<evidence type="ECO:0000313" key="5">
    <source>
        <dbReference type="EMBL" id="MQU27458.1"/>
    </source>
</evidence>
<dbReference type="EMBL" id="WIWP01000040">
    <property type="protein sequence ID" value="MQT27698.1"/>
    <property type="molecule type" value="Genomic_DNA"/>
</dbReference>
<keyword evidence="1" id="KW-0175">Coiled coil</keyword>
<dbReference type="Proteomes" id="UP000437970">
    <property type="component" value="Unassembled WGS sequence"/>
</dbReference>
<proteinExistence type="predicted"/>
<gene>
    <name evidence="4" type="ORF">GHN41_20345</name>
    <name evidence="3" type="ORF">GHN86_18730</name>
    <name evidence="2" type="ORF">GHN94_17940</name>
    <name evidence="5" type="ORF">GHO29_13275</name>
</gene>
<dbReference type="Proteomes" id="UP000713985">
    <property type="component" value="Unassembled WGS sequence"/>
</dbReference>
<evidence type="ECO:0000313" key="2">
    <source>
        <dbReference type="EMBL" id="MQT27698.1"/>
    </source>
</evidence>
<keyword evidence="8" id="KW-1185">Reference proteome</keyword>
<dbReference type="OrthoDB" id="7055067at2"/>
<name>A0A6A7Z090_9PSED</name>
<evidence type="ECO:0000313" key="6">
    <source>
        <dbReference type="Proteomes" id="UP000437970"/>
    </source>
</evidence>
<dbReference type="EMBL" id="WIWC01000039">
    <property type="protein sequence ID" value="MQT82083.1"/>
    <property type="molecule type" value="Genomic_DNA"/>
</dbReference>
<dbReference type="EMBL" id="WIVT01000034">
    <property type="protein sequence ID" value="MQU18782.1"/>
    <property type="molecule type" value="Genomic_DNA"/>
</dbReference>
<dbReference type="AlphaFoldDB" id="A0A6A7Z090"/>
<evidence type="ECO:0000313" key="4">
    <source>
        <dbReference type="EMBL" id="MQU18782.1"/>
    </source>
</evidence>
<comment type="caution">
    <text evidence="3">The sequence shown here is derived from an EMBL/GenBank/DDBJ whole genome shotgun (WGS) entry which is preliminary data.</text>
</comment>
<evidence type="ECO:0000256" key="1">
    <source>
        <dbReference type="SAM" id="Coils"/>
    </source>
</evidence>
<evidence type="ECO:0000313" key="7">
    <source>
        <dbReference type="Proteomes" id="UP000443000"/>
    </source>
</evidence>
<dbReference type="Proteomes" id="UP000443000">
    <property type="component" value="Unassembled WGS sequence"/>
</dbReference>